<dbReference type="AlphaFoldDB" id="D5X1A3"/>
<evidence type="ECO:0000313" key="1">
    <source>
        <dbReference type="EMBL" id="ADG30899.1"/>
    </source>
</evidence>
<dbReference type="EMBL" id="CP002021">
    <property type="protein sequence ID" value="ADG30899.1"/>
    <property type="molecule type" value="Genomic_DNA"/>
</dbReference>
<proteinExistence type="predicted"/>
<dbReference type="HOGENOM" id="CLU_2588630_0_0_4"/>
<gene>
    <name evidence="1" type="ordered locus">Tint_1517</name>
</gene>
<evidence type="ECO:0008006" key="2">
    <source>
        <dbReference type="Google" id="ProtNLM"/>
    </source>
</evidence>
<sequence>MHSLKNTLTGASAAPYHAQPENKGLATQADACRFLKVSRQYIWLQTKKGRINPVRFGRIVRYSWSEIEKIAAEGLPGGDK</sequence>
<organism evidence="1">
    <name type="scientific">Thiomonas intermedia (strain K12)</name>
    <name type="common">Thiobacillus intermedius</name>
    <dbReference type="NCBI Taxonomy" id="75379"/>
    <lineage>
        <taxon>Bacteria</taxon>
        <taxon>Pseudomonadati</taxon>
        <taxon>Pseudomonadota</taxon>
        <taxon>Betaproteobacteria</taxon>
        <taxon>Burkholderiales</taxon>
        <taxon>Thiomonas</taxon>
    </lineage>
</organism>
<protein>
    <recommendedName>
        <fullName evidence="2">Helix-turn-helix domain-containing protein</fullName>
    </recommendedName>
</protein>
<reference evidence="1" key="1">
    <citation type="submission" date="2010-04" db="EMBL/GenBank/DDBJ databases">
        <title>Complete sequence of Thiomonas intermedia K12.</title>
        <authorList>
            <consortium name="US DOE Joint Genome Institute"/>
            <person name="Lucas S."/>
            <person name="Copeland A."/>
            <person name="Lapidus A."/>
            <person name="Cheng J.-F."/>
            <person name="Bruce D."/>
            <person name="Goodwin L."/>
            <person name="Pitluck S."/>
            <person name="Davenport K."/>
            <person name="Detter J.C."/>
            <person name="Han C."/>
            <person name="Tapia R."/>
            <person name="Land M."/>
            <person name="Hauser L."/>
            <person name="Kyrpides N."/>
            <person name="Ovchinnikova G."/>
            <person name="Kerfeld C.A."/>
            <person name="Cannon G.C."/>
            <person name="Heinhorst S."/>
            <person name="Woyke T."/>
        </authorList>
    </citation>
    <scope>NUCLEOTIDE SEQUENCE [LARGE SCALE GENOMIC DNA]</scope>
    <source>
        <strain evidence="1">K12</strain>
    </source>
</reference>
<dbReference type="KEGG" id="tin:Tint_1517"/>
<name>D5X1A3_THIK1</name>
<accession>D5X1A3</accession>